<dbReference type="AlphaFoldDB" id="A0A6L6XR94"/>
<sequence length="52" mass="5583">MNPLTVNSAIAVDHALRSGDEVRIARARRTRRATRAASAARSARVALERAGL</sequence>
<evidence type="ECO:0000313" key="2">
    <source>
        <dbReference type="Proteomes" id="UP000473525"/>
    </source>
</evidence>
<gene>
    <name evidence="1" type="ORF">GON03_11675</name>
</gene>
<reference evidence="1 2" key="1">
    <citation type="submission" date="2019-12" db="EMBL/GenBank/DDBJ databases">
        <authorList>
            <person name="Huq M.A."/>
        </authorList>
    </citation>
    <scope>NUCLEOTIDE SEQUENCE [LARGE SCALE GENOMIC DNA]</scope>
    <source>
        <strain evidence="1 2">MAH-18</strain>
    </source>
</reference>
<accession>A0A6L6XR94</accession>
<evidence type="ECO:0000313" key="1">
    <source>
        <dbReference type="EMBL" id="MVQ49844.1"/>
    </source>
</evidence>
<comment type="caution">
    <text evidence="1">The sequence shown here is derived from an EMBL/GenBank/DDBJ whole genome shotgun (WGS) entry which is preliminary data.</text>
</comment>
<protein>
    <submittedName>
        <fullName evidence="1">Uncharacterized protein</fullName>
    </submittedName>
</protein>
<dbReference type="Proteomes" id="UP000473525">
    <property type="component" value="Unassembled WGS sequence"/>
</dbReference>
<name>A0A6L6XR94_9ACTN</name>
<organism evidence="1 2">
    <name type="scientific">Nocardioides agri</name>
    <dbReference type="NCBI Taxonomy" id="2682843"/>
    <lineage>
        <taxon>Bacteria</taxon>
        <taxon>Bacillati</taxon>
        <taxon>Actinomycetota</taxon>
        <taxon>Actinomycetes</taxon>
        <taxon>Propionibacteriales</taxon>
        <taxon>Nocardioidaceae</taxon>
        <taxon>Nocardioides</taxon>
    </lineage>
</organism>
<proteinExistence type="predicted"/>
<dbReference type="EMBL" id="WSEK01000004">
    <property type="protein sequence ID" value="MVQ49844.1"/>
    <property type="molecule type" value="Genomic_DNA"/>
</dbReference>
<dbReference type="RefSeq" id="WP_157342688.1">
    <property type="nucleotide sequence ID" value="NZ_WSEK01000004.1"/>
</dbReference>
<keyword evidence="2" id="KW-1185">Reference proteome</keyword>